<sequence>MGAYKYLQELWKKKQSDVLSFIMRIRTWEYRQLPVIHRATRPSRPDKARRLGYKAKQGYVIYRVRVRRGGRKLLIRKGLVKGKPKSQGVNQLKPTRNLRSVAEERVGRKIGALRVLNSYWVAQDGTYKYYEVITVDPFHSAIRGDPRINWITQPVHKHRELRGLTSAGRKSRGLRVKGHHLQEGPIMPEEIEFPLEDLDDVFYFAYTQVQINKNNTTQNYLFMNEIAYPQTQFQRYSSRQINKVTYYCQSLNAPDKDGLEKKNQIYKWLRNLPMQQLEQVLSFTSYYRVHSFLKMFKQDQNLLHEYLELEQSPFEVNVKIKLNQYYYVRECNRIDMTNQWRYAQQYILDHTYISDYEWLFDTITIKGDIEEIIQSFEILSKQSLFTKNWRIETNEDEEYSEINFDLQQKKKAFRTLSEHIVNEMEKAILIKFQQFEQKCTYTKQDQLFNFHQIELNFNNINYEIETQEFQKVLEQSQVEMQFIDEKVLLQSWYQHIKWENINLNNIEQQIQHLLNDKDLIFQSPLKYTIMESLLFCKYLICKQLKILFPLKKPLEENLKEKKKPKQKVSNLKMFQGKVDQLKQINTYFTSSEKSKILPENEQRLFSTNLEEKEQQIYEHSTSFMKKLIETVLTELENYKQYKKKLKKVKNAKKSQIIETVQPEPIVQVSQDIIKDDEWNDKPKSKKQRKKQLEKQRKKDNLERKKLKQMNLSQQQSVSQDEKIEKSSKSSIKDDNEDIENQIDNYYDNNNEELIFEQQQQNEIIETVIQDIPIITNSVIDDESDYIEVQNKKQQKKQSKSKSSRHKKQTNKKDKEFQDNQSLPDEQQYIPSLKKSTSQSVQKNNHHQYDELKLERMQSQQQNRIILQKKENAINKIQRSGLVKSKAQQKEQKLYTYDLDQSQLQKIYKTILEQKITNDVKQIYQKEIDQFNKYKAARDISIQRVQHVIKSYFKNCDTEIFGSSTTGLALKDSDVDMVVYGLQVYTKQQLFEPMKRLIEIFTELKWAVQCKHIFQASVPLIKVLVDPSIDFLSFKGEPKYIIMQCRNLDLNLKYGDPSQNIFIDITFELAPPYAIYNPYVQAFNIGFQSTQYTIDICEKIQGFSEVAIYLKKLLKIKDLNDSYTGGISSFCLTIMLAAIGQDHSTGQKLINFLHKYGCNFDPNKWAIYLDEKGQNNFYNIEDEQSNQPLTIISPINLQKIQINVTKIQTILQLFQQLYVEIMQNIDQIESCLQKRINQKELLENYNSHQISKLVDLVSWQCPNLLESQIQ</sequence>
<dbReference type="PANTHER" id="PTHR11847:SF4">
    <property type="entry name" value="LARGE RIBOSOMAL SUBUNIT PROTEIN EL15"/>
    <property type="match status" value="1"/>
</dbReference>
<feature type="compositionally biased region" description="Basic and acidic residues" evidence="5">
    <location>
        <begin position="719"/>
        <end position="733"/>
    </location>
</feature>
<organism evidence="7 8">
    <name type="scientific">Paramecium pentaurelia</name>
    <dbReference type="NCBI Taxonomy" id="43138"/>
    <lineage>
        <taxon>Eukaryota</taxon>
        <taxon>Sar</taxon>
        <taxon>Alveolata</taxon>
        <taxon>Ciliophora</taxon>
        <taxon>Intramacronucleata</taxon>
        <taxon>Oligohymenophorea</taxon>
        <taxon>Peniculida</taxon>
        <taxon>Parameciidae</taxon>
        <taxon>Paramecium</taxon>
    </lineage>
</organism>
<feature type="compositionally biased region" description="Basic and acidic residues" evidence="5">
    <location>
        <begin position="690"/>
        <end position="703"/>
    </location>
</feature>
<dbReference type="SMART" id="SM01384">
    <property type="entry name" value="Ribosomal_L15e"/>
    <property type="match status" value="1"/>
</dbReference>
<dbReference type="InterPro" id="IPR054708">
    <property type="entry name" value="MTPAP-like_central"/>
</dbReference>
<dbReference type="NCBIfam" id="NF003269">
    <property type="entry name" value="PRK04243.1"/>
    <property type="match status" value="1"/>
</dbReference>
<evidence type="ECO:0000256" key="3">
    <source>
        <dbReference type="ARBA" id="ARBA00023274"/>
    </source>
</evidence>
<dbReference type="GO" id="GO:0003735">
    <property type="term" value="F:structural constituent of ribosome"/>
    <property type="evidence" value="ECO:0007669"/>
    <property type="project" value="InterPro"/>
</dbReference>
<proteinExistence type="inferred from homology"/>
<dbReference type="Pfam" id="PF00827">
    <property type="entry name" value="Ribosomal_L15e"/>
    <property type="match status" value="1"/>
</dbReference>
<name>A0A8S1U2K7_9CILI</name>
<feature type="domain" description="Poly(A) RNA polymerase mitochondrial-like central palm" evidence="6">
    <location>
        <begin position="917"/>
        <end position="1022"/>
    </location>
</feature>
<dbReference type="GO" id="GO:0002181">
    <property type="term" value="P:cytoplasmic translation"/>
    <property type="evidence" value="ECO:0007669"/>
    <property type="project" value="TreeGrafter"/>
</dbReference>
<keyword evidence="3 4" id="KW-0687">Ribonucleoprotein</keyword>
<reference evidence="7" key="1">
    <citation type="submission" date="2021-01" db="EMBL/GenBank/DDBJ databases">
        <authorList>
            <consortium name="Genoscope - CEA"/>
            <person name="William W."/>
        </authorList>
    </citation>
    <scope>NUCLEOTIDE SEQUENCE</scope>
</reference>
<feature type="compositionally biased region" description="Polar residues" evidence="5">
    <location>
        <begin position="709"/>
        <end position="718"/>
    </location>
</feature>
<dbReference type="PROSITE" id="PS01194">
    <property type="entry name" value="RIBOSOMAL_L15E"/>
    <property type="match status" value="1"/>
</dbReference>
<dbReference type="GO" id="GO:0022625">
    <property type="term" value="C:cytosolic large ribosomal subunit"/>
    <property type="evidence" value="ECO:0007669"/>
    <property type="project" value="TreeGrafter"/>
</dbReference>
<dbReference type="InterPro" id="IPR000439">
    <property type="entry name" value="Ribosomal_eL15"/>
</dbReference>
<feature type="region of interest" description="Disordered" evidence="5">
    <location>
        <begin position="788"/>
        <end position="825"/>
    </location>
</feature>
<dbReference type="EMBL" id="CAJJDO010000033">
    <property type="protein sequence ID" value="CAD8159405.1"/>
    <property type="molecule type" value="Genomic_DNA"/>
</dbReference>
<keyword evidence="8" id="KW-1185">Reference proteome</keyword>
<dbReference type="InterPro" id="IPR020925">
    <property type="entry name" value="Ribosomal_eL15_CS"/>
</dbReference>
<dbReference type="CDD" id="cd05402">
    <property type="entry name" value="NT_PAP_TUTase"/>
    <property type="match status" value="1"/>
</dbReference>
<dbReference type="Pfam" id="PF22600">
    <property type="entry name" value="MTPAP-like_central"/>
    <property type="match status" value="1"/>
</dbReference>
<evidence type="ECO:0000259" key="6">
    <source>
        <dbReference type="Pfam" id="PF22600"/>
    </source>
</evidence>
<protein>
    <recommendedName>
        <fullName evidence="4">Ribosomal protein L15</fullName>
    </recommendedName>
</protein>
<dbReference type="Proteomes" id="UP000689195">
    <property type="component" value="Unassembled WGS sequence"/>
</dbReference>
<dbReference type="FunFam" id="3.40.1120.10:FF:000001">
    <property type="entry name" value="Ribosomal protein L15"/>
    <property type="match status" value="1"/>
</dbReference>
<dbReference type="GO" id="GO:0003723">
    <property type="term" value="F:RNA binding"/>
    <property type="evidence" value="ECO:0007669"/>
    <property type="project" value="TreeGrafter"/>
</dbReference>
<feature type="region of interest" description="Disordered" evidence="5">
    <location>
        <begin position="674"/>
        <end position="738"/>
    </location>
</feature>
<comment type="caution">
    <text evidence="7">The sequence shown here is derived from an EMBL/GenBank/DDBJ whole genome shotgun (WGS) entry which is preliminary data.</text>
</comment>
<evidence type="ECO:0000313" key="8">
    <source>
        <dbReference type="Proteomes" id="UP000689195"/>
    </source>
</evidence>
<comment type="similarity">
    <text evidence="1 4">Belongs to the eukaryotic ribosomal protein eL15 family.</text>
</comment>
<evidence type="ECO:0000256" key="5">
    <source>
        <dbReference type="SAM" id="MobiDB-lite"/>
    </source>
</evidence>
<evidence type="ECO:0000256" key="1">
    <source>
        <dbReference type="ARBA" id="ARBA00006857"/>
    </source>
</evidence>
<keyword evidence="2 4" id="KW-0689">Ribosomal protein</keyword>
<feature type="compositionally biased region" description="Basic residues" evidence="5">
    <location>
        <begin position="792"/>
        <end position="809"/>
    </location>
</feature>
<dbReference type="PANTHER" id="PTHR11847">
    <property type="entry name" value="RIBOSOMAL PROTEIN L15"/>
    <property type="match status" value="1"/>
</dbReference>
<accession>A0A8S1U2K7</accession>
<dbReference type="AlphaFoldDB" id="A0A8S1U2K7"/>
<gene>
    <name evidence="7" type="ORF">PPENT_87.1.T0330116</name>
</gene>
<evidence type="ECO:0000256" key="4">
    <source>
        <dbReference type="RuleBase" id="RU000663"/>
    </source>
</evidence>
<evidence type="ECO:0000313" key="7">
    <source>
        <dbReference type="EMBL" id="CAD8159405.1"/>
    </source>
</evidence>
<evidence type="ECO:0000256" key="2">
    <source>
        <dbReference type="ARBA" id="ARBA00022980"/>
    </source>
</evidence>
<dbReference type="OrthoDB" id="273917at2759"/>